<proteinExistence type="predicted"/>
<reference evidence="2 3" key="1">
    <citation type="submission" date="2020-08" db="EMBL/GenBank/DDBJ databases">
        <title>Genomic Encyclopedia of Type Strains, Phase IV (KMG-IV): sequencing the most valuable type-strain genomes for metagenomic binning, comparative biology and taxonomic classification.</title>
        <authorList>
            <person name="Goeker M."/>
        </authorList>
    </citation>
    <scope>NUCLEOTIDE SEQUENCE [LARGE SCALE GENOMIC DNA]</scope>
    <source>
        <strain evidence="2 3">DSM 22336</strain>
    </source>
</reference>
<evidence type="ECO:0000313" key="3">
    <source>
        <dbReference type="Proteomes" id="UP000555393"/>
    </source>
</evidence>
<feature type="transmembrane region" description="Helical" evidence="1">
    <location>
        <begin position="43"/>
        <end position="67"/>
    </location>
</feature>
<dbReference type="EMBL" id="JACIIU010000001">
    <property type="protein sequence ID" value="MBB6259659.1"/>
    <property type="molecule type" value="Genomic_DNA"/>
</dbReference>
<feature type="transmembrane region" description="Helical" evidence="1">
    <location>
        <begin position="6"/>
        <end position="31"/>
    </location>
</feature>
<feature type="transmembrane region" description="Helical" evidence="1">
    <location>
        <begin position="184"/>
        <end position="203"/>
    </location>
</feature>
<dbReference type="Pfam" id="PF14023">
    <property type="entry name" value="Bestrophin-like"/>
    <property type="match status" value="1"/>
</dbReference>
<dbReference type="AlphaFoldDB" id="A0A841LVK3"/>
<evidence type="ECO:0000256" key="1">
    <source>
        <dbReference type="SAM" id="Phobius"/>
    </source>
</evidence>
<evidence type="ECO:0000313" key="2">
    <source>
        <dbReference type="EMBL" id="MBB6259659.1"/>
    </source>
</evidence>
<protein>
    <submittedName>
        <fullName evidence="2">Tryptophan-rich sensory protein</fullName>
    </submittedName>
</protein>
<keyword evidence="1" id="KW-0472">Membrane</keyword>
<name>A0A841LVK3_9HYPH</name>
<dbReference type="InterPro" id="IPR025333">
    <property type="entry name" value="DUF4239"/>
</dbReference>
<gene>
    <name evidence="2" type="ORF">FHS77_000167</name>
</gene>
<dbReference type="Proteomes" id="UP000555393">
    <property type="component" value="Unassembled WGS sequence"/>
</dbReference>
<dbReference type="RefSeq" id="WP_184218606.1">
    <property type="nucleotide sequence ID" value="NZ_JACIIU010000001.1"/>
</dbReference>
<keyword evidence="1" id="KW-0812">Transmembrane</keyword>
<organism evidence="2 3">
    <name type="scientific">Paenochrobactrum gallinarii</name>
    <dbReference type="NCBI Taxonomy" id="643673"/>
    <lineage>
        <taxon>Bacteria</taxon>
        <taxon>Pseudomonadati</taxon>
        <taxon>Pseudomonadota</taxon>
        <taxon>Alphaproteobacteria</taxon>
        <taxon>Hyphomicrobiales</taxon>
        <taxon>Brucellaceae</taxon>
        <taxon>Paenochrobactrum</taxon>
    </lineage>
</organism>
<feature type="transmembrane region" description="Helical" evidence="1">
    <location>
        <begin position="215"/>
        <end position="233"/>
    </location>
</feature>
<comment type="caution">
    <text evidence="2">The sequence shown here is derived from an EMBL/GenBank/DDBJ whole genome shotgun (WGS) entry which is preliminary data.</text>
</comment>
<keyword evidence="1" id="KW-1133">Transmembrane helix</keyword>
<keyword evidence="3" id="KW-1185">Reference proteome</keyword>
<accession>A0A841LVK3</accession>
<sequence length="267" mass="29354">MQSIFTWAPFTILLVFVACGLLSVSIGLLALRYFSYQLQRKPASMPVAAFIGTVATAWALALGFAAADVWSVNSDASHAASAERSSLSRLEGMAAKDALNSAELHDAIKAYRVSVSEVEWTKQRNVNPAVEVERALQKMRVALLKLAESKVPYPIVSQLVQDFDELQDARNDRLALGNSSINNYKWYLVLCLTLITTIVLASTHADRPRAGVQAMLIYTFTAVICMWILALHVHPYAGAGGLNAHVLEPRVSQEMHYQLMMKEASNS</sequence>